<sequence>MEAIRSLDCDLILSLVPDSCCCTQQPKLSSEEIRTAFRVAVDGLVQTKKVGVQAARLVYLLRNLGARINLQDEVRPYSFHLIVITVKEARCIVRALATSRQTVCRKRFSSYATLLSANDFKKGTTFYKMAATFFKVATACLKMAATQRSWQNN</sequence>
<dbReference type="EMBL" id="BMAT01002420">
    <property type="protein sequence ID" value="GFS06582.1"/>
    <property type="molecule type" value="Genomic_DNA"/>
</dbReference>
<reference evidence="1 2" key="1">
    <citation type="journal article" date="2021" name="Elife">
        <title>Chloroplast acquisition without the gene transfer in kleptoplastic sea slugs, Plakobranchus ocellatus.</title>
        <authorList>
            <person name="Maeda T."/>
            <person name="Takahashi S."/>
            <person name="Yoshida T."/>
            <person name="Shimamura S."/>
            <person name="Takaki Y."/>
            <person name="Nagai Y."/>
            <person name="Toyoda A."/>
            <person name="Suzuki Y."/>
            <person name="Arimoto A."/>
            <person name="Ishii H."/>
            <person name="Satoh N."/>
            <person name="Nishiyama T."/>
            <person name="Hasebe M."/>
            <person name="Maruyama T."/>
            <person name="Minagawa J."/>
            <person name="Obokata J."/>
            <person name="Shigenobu S."/>
        </authorList>
    </citation>
    <scope>NUCLEOTIDE SEQUENCE [LARGE SCALE GENOMIC DNA]</scope>
</reference>
<gene>
    <name evidence="1" type="ORF">ElyMa_001228600</name>
</gene>
<comment type="caution">
    <text evidence="1">The sequence shown here is derived from an EMBL/GenBank/DDBJ whole genome shotgun (WGS) entry which is preliminary data.</text>
</comment>
<protein>
    <submittedName>
        <fullName evidence="1">Uncharacterized protein</fullName>
    </submittedName>
</protein>
<dbReference type="Proteomes" id="UP000762676">
    <property type="component" value="Unassembled WGS sequence"/>
</dbReference>
<keyword evidence="2" id="KW-1185">Reference proteome</keyword>
<name>A0AAV4IC30_9GAST</name>
<accession>A0AAV4IC30</accession>
<proteinExistence type="predicted"/>
<dbReference type="AlphaFoldDB" id="A0AAV4IC30"/>
<evidence type="ECO:0000313" key="1">
    <source>
        <dbReference type="EMBL" id="GFS06582.1"/>
    </source>
</evidence>
<evidence type="ECO:0000313" key="2">
    <source>
        <dbReference type="Proteomes" id="UP000762676"/>
    </source>
</evidence>
<organism evidence="1 2">
    <name type="scientific">Elysia marginata</name>
    <dbReference type="NCBI Taxonomy" id="1093978"/>
    <lineage>
        <taxon>Eukaryota</taxon>
        <taxon>Metazoa</taxon>
        <taxon>Spiralia</taxon>
        <taxon>Lophotrochozoa</taxon>
        <taxon>Mollusca</taxon>
        <taxon>Gastropoda</taxon>
        <taxon>Heterobranchia</taxon>
        <taxon>Euthyneura</taxon>
        <taxon>Panpulmonata</taxon>
        <taxon>Sacoglossa</taxon>
        <taxon>Placobranchoidea</taxon>
        <taxon>Plakobranchidae</taxon>
        <taxon>Elysia</taxon>
    </lineage>
</organism>